<dbReference type="InterPro" id="IPR029315">
    <property type="entry name" value="FANCI_S2"/>
</dbReference>
<protein>
    <submittedName>
        <fullName evidence="9">FA complementation group I</fullName>
    </submittedName>
</protein>
<feature type="domain" description="FANCI solenoid 1" evidence="3">
    <location>
        <begin position="66"/>
        <end position="279"/>
    </location>
</feature>
<feature type="domain" description="FANCI solenoid 2" evidence="4">
    <location>
        <begin position="373"/>
        <end position="537"/>
    </location>
</feature>
<dbReference type="PANTHER" id="PTHR21818">
    <property type="entry name" value="BC025462 PROTEIN"/>
    <property type="match status" value="1"/>
</dbReference>
<dbReference type="InterPro" id="IPR029314">
    <property type="entry name" value="FANCI_S4"/>
</dbReference>
<evidence type="ECO:0000259" key="3">
    <source>
        <dbReference type="Pfam" id="PF14675"/>
    </source>
</evidence>
<dbReference type="InterPro" id="IPR029308">
    <property type="entry name" value="FANCI_S1"/>
</dbReference>
<evidence type="ECO:0000259" key="4">
    <source>
        <dbReference type="Pfam" id="PF14676"/>
    </source>
</evidence>
<dbReference type="Pfam" id="PF14680">
    <property type="entry name" value="FANCI_HD2"/>
    <property type="match status" value="1"/>
</dbReference>
<dbReference type="CDD" id="cd11720">
    <property type="entry name" value="FANCI"/>
    <property type="match status" value="1"/>
</dbReference>
<dbReference type="Pfam" id="PF14679">
    <property type="entry name" value="FANCI_HD1"/>
    <property type="match status" value="1"/>
</dbReference>
<name>A0A3P8W973_CYNSE</name>
<accession>A0A3P8W973</accession>
<evidence type="ECO:0000259" key="7">
    <source>
        <dbReference type="Pfam" id="PF14679"/>
    </source>
</evidence>
<dbReference type="InParanoid" id="A0A3P8W973"/>
<evidence type="ECO:0000259" key="6">
    <source>
        <dbReference type="Pfam" id="PF14678"/>
    </source>
</evidence>
<evidence type="ECO:0000256" key="1">
    <source>
        <dbReference type="SAM" id="MobiDB-lite"/>
    </source>
</evidence>
<feature type="compositionally biased region" description="Acidic residues" evidence="1">
    <location>
        <begin position="671"/>
        <end position="686"/>
    </location>
</feature>
<dbReference type="Proteomes" id="UP000265120">
    <property type="component" value="Chromosome 10"/>
</dbReference>
<proteinExistence type="predicted"/>
<reference evidence="9 10" key="1">
    <citation type="journal article" date="2014" name="Nat. Genet.">
        <title>Whole-genome sequence of a flatfish provides insights into ZW sex chromosome evolution and adaptation to a benthic lifestyle.</title>
        <authorList>
            <person name="Chen S."/>
            <person name="Zhang G."/>
            <person name="Shao C."/>
            <person name="Huang Q."/>
            <person name="Liu G."/>
            <person name="Zhang P."/>
            <person name="Song W."/>
            <person name="An N."/>
            <person name="Chalopin D."/>
            <person name="Volff J.N."/>
            <person name="Hong Y."/>
            <person name="Li Q."/>
            <person name="Sha Z."/>
            <person name="Zhou H."/>
            <person name="Xie M."/>
            <person name="Yu Q."/>
            <person name="Liu Y."/>
            <person name="Xiang H."/>
            <person name="Wang N."/>
            <person name="Wu K."/>
            <person name="Yang C."/>
            <person name="Zhou Q."/>
            <person name="Liao X."/>
            <person name="Yang L."/>
            <person name="Hu Q."/>
            <person name="Zhang J."/>
            <person name="Meng L."/>
            <person name="Jin L."/>
            <person name="Tian Y."/>
            <person name="Lian J."/>
            <person name="Yang J."/>
            <person name="Miao G."/>
            <person name="Liu S."/>
            <person name="Liang Z."/>
            <person name="Yan F."/>
            <person name="Li Y."/>
            <person name="Sun B."/>
            <person name="Zhang H."/>
            <person name="Zhang J."/>
            <person name="Zhu Y."/>
            <person name="Du M."/>
            <person name="Zhao Y."/>
            <person name="Schartl M."/>
            <person name="Tang Q."/>
            <person name="Wang J."/>
        </authorList>
    </citation>
    <scope>NUCLEOTIDE SEQUENCE</scope>
</reference>
<dbReference type="Pfam" id="PF14678">
    <property type="entry name" value="FANCI_S4"/>
    <property type="match status" value="1"/>
</dbReference>
<dbReference type="InterPro" id="IPR029312">
    <property type="entry name" value="FANCI_HD2"/>
</dbReference>
<dbReference type="Pfam" id="PF14675">
    <property type="entry name" value="FANCI_S1"/>
    <property type="match status" value="1"/>
</dbReference>
<evidence type="ECO:0000313" key="10">
    <source>
        <dbReference type="Proteomes" id="UP000265120"/>
    </source>
</evidence>
<dbReference type="Pfam" id="PF14676">
    <property type="entry name" value="FANCI_S2"/>
    <property type="match status" value="1"/>
</dbReference>
<dbReference type="InterPro" id="IPR029310">
    <property type="entry name" value="FANCI_HD1"/>
</dbReference>
<evidence type="ECO:0000313" key="9">
    <source>
        <dbReference type="Ensembl" id="ENSCSEP00000023189.1"/>
    </source>
</evidence>
<dbReference type="GO" id="GO:0070182">
    <property type="term" value="F:DNA polymerase binding"/>
    <property type="evidence" value="ECO:0007669"/>
    <property type="project" value="TreeGrafter"/>
</dbReference>
<dbReference type="OMA" id="QSMRMMN"/>
<organism evidence="9 10">
    <name type="scientific">Cynoglossus semilaevis</name>
    <name type="common">Tongue sole</name>
    <dbReference type="NCBI Taxonomy" id="244447"/>
    <lineage>
        <taxon>Eukaryota</taxon>
        <taxon>Metazoa</taxon>
        <taxon>Chordata</taxon>
        <taxon>Craniata</taxon>
        <taxon>Vertebrata</taxon>
        <taxon>Euteleostomi</taxon>
        <taxon>Actinopterygii</taxon>
        <taxon>Neopterygii</taxon>
        <taxon>Teleostei</taxon>
        <taxon>Neoteleostei</taxon>
        <taxon>Acanthomorphata</taxon>
        <taxon>Carangaria</taxon>
        <taxon>Pleuronectiformes</taxon>
        <taxon>Pleuronectoidei</taxon>
        <taxon>Cynoglossidae</taxon>
        <taxon>Cynoglossinae</taxon>
        <taxon>Cynoglossus</taxon>
    </lineage>
</organism>
<dbReference type="Pfam" id="PF14674">
    <property type="entry name" value="FANCI_S1-cap"/>
    <property type="match status" value="1"/>
</dbReference>
<dbReference type="GO" id="GO:0006281">
    <property type="term" value="P:DNA repair"/>
    <property type="evidence" value="ECO:0007669"/>
    <property type="project" value="InterPro"/>
</dbReference>
<feature type="region of interest" description="Disordered" evidence="1">
    <location>
        <begin position="667"/>
        <end position="688"/>
    </location>
</feature>
<feature type="domain" description="FANCI solenoid 4" evidence="6">
    <location>
        <begin position="1025"/>
        <end position="1247"/>
    </location>
</feature>
<evidence type="ECO:0000259" key="5">
    <source>
        <dbReference type="Pfam" id="PF14677"/>
    </source>
</evidence>
<dbReference type="Ensembl" id="ENSCSET00000023494.1">
    <property type="protein sequence ID" value="ENSCSEP00000023189.1"/>
    <property type="gene ID" value="ENSCSEG00000014766.1"/>
</dbReference>
<dbReference type="InterPro" id="IPR026171">
    <property type="entry name" value="FANCI"/>
</dbReference>
<dbReference type="Pfam" id="PF14677">
    <property type="entry name" value="FANCI_S3"/>
    <property type="match status" value="1"/>
</dbReference>
<dbReference type="InterPro" id="IPR029305">
    <property type="entry name" value="FANCI_S1-cap"/>
</dbReference>
<keyword evidence="10" id="KW-1185">Reference proteome</keyword>
<dbReference type="GeneTree" id="ENSGT00390000005855"/>
<sequence>MKAVVDKILSLSDEDNITELEKYLSTIKDDQLISVITTSALKGKKICAIIKGIFQGSPTGSTEGSKHRLLVYQHCIPLCESGDLQADVAADIIGLLMLETHTLPPLSLVQLASLFVEAIKVGKMGSGKSLELFPTILTALAACEALSYGKGELSGEEYKKQLINSLCSSRWDPQCVIHLTTMFRDVPLSSEELQFLVEKVFRMFNKLDLQEIPPLVYQLLLLSSKGCKKQILDGIIDYFKEKDTLLEEEKKDDLEVQSIPQDQLRHVEGTTILHVVFAIRLDHELGREFLKIFKMSYDDLCPFSIALLLSVARIQRYEEQVFDLLKGAIIKSFKDDQLQQGSKFLQDVLPKHCRIDRMILDTVKNSVFGWDHVTQGLVQLGFFLMDTFGPKPGPFGKTTDSGSAAVARTPAQQSCKLGCRVLLHGFKIHETIRGEILEQVLNRLVTQTASPVNHYSDLFADIVTSAPMILLESSSKVTETFDHLSYLPLATVQGLLKAIQPLLKISMSLKDALILVLRKAMFSSQLDGRKSAVTGFLLLLKNFKVLGSLASSQCSQAISSSQIQVEVHARYNSAANEAFCLEILSSLRRCLGQQADVRLMLYEGFYDVLRRNSQLMFPPDLLPPVKLEPCITAHGDQVYLQEPLGHLLSCTVHCLLWLQNMRQAAKRNVDDSDDDEDDNDEEEEGYQSELQTILESMTRRMIKCEMEDFELDKSAEFSLGSSVGVKNNIYAVLVMGVYEVLIEYNFVKANYSKSRFDELIELFNRYHKLSEILKEKSGKGRAASHKTPRSLLSFGFVSTLLTVLFRDSTQSREEALSVLRSSGEFVRYAVSVAVQKIQQLEETGHTDGPDGQNAEKTFTFLCDTTSVLMWRYTNIPSAVEEAARKEKRSSLSLMCLEGLLKIFTTCQQRCPHKMAQLLATMGERQTTQDGPMTFFYIRQFQRSLFTRLSGAEEEINSKEAQLLVSILTVLSQQLKPSTKQFLQMMTWTLKIARETSLEDSAFCKGLLSLLFNLHVLHQSPLSLMLELCQEIHGQLGDIDEEMEVEKQSQFAIVNTKTITATILLVLSRVGKVLDEVEWLISTRKNQTASAKSEEATQTAGQQDPIEKAVTIQLGKLLTALHELVQTSLPSGPCTVTLLKELSRTYAILTTLVKYVRICGISVKLSGSHLTPQCYAFITYAQVLGFPFITSSQAKLLKETKGIPELIFSIEQYEKYLITLTKKSKVNLMQYMKLSTSRDFRIRGDTLEAVLQEQEGTQQTQEPKQKKRKQ</sequence>
<reference evidence="9" key="2">
    <citation type="submission" date="2025-08" db="UniProtKB">
        <authorList>
            <consortium name="Ensembl"/>
        </authorList>
    </citation>
    <scope>IDENTIFICATION</scope>
</reference>
<dbReference type="AlphaFoldDB" id="A0A3P8W973"/>
<dbReference type="InterPro" id="IPR029313">
    <property type="entry name" value="FANCI_S3"/>
</dbReference>
<dbReference type="PANTHER" id="PTHR21818:SF0">
    <property type="entry name" value="FANCONI ANEMIA GROUP I PROTEIN"/>
    <property type="match status" value="1"/>
</dbReference>
<feature type="domain" description="FANCI solenoid 3" evidence="5">
    <location>
        <begin position="791"/>
        <end position="1010"/>
    </location>
</feature>
<reference evidence="9" key="3">
    <citation type="submission" date="2025-09" db="UniProtKB">
        <authorList>
            <consortium name="Ensembl"/>
        </authorList>
    </citation>
    <scope>IDENTIFICATION</scope>
</reference>
<feature type="domain" description="FANCI solenoid 1 cap" evidence="2">
    <location>
        <begin position="6"/>
        <end position="56"/>
    </location>
</feature>
<evidence type="ECO:0000259" key="2">
    <source>
        <dbReference type="Pfam" id="PF14674"/>
    </source>
</evidence>
<feature type="domain" description="FANCI helical" evidence="8">
    <location>
        <begin position="551"/>
        <end position="774"/>
    </location>
</feature>
<dbReference type="STRING" id="244447.ENSCSEP00000023189"/>
<evidence type="ECO:0000259" key="8">
    <source>
        <dbReference type="Pfam" id="PF14680"/>
    </source>
</evidence>
<feature type="domain" description="FANCI helical" evidence="7">
    <location>
        <begin position="284"/>
        <end position="365"/>
    </location>
</feature>